<dbReference type="GO" id="GO:0005634">
    <property type="term" value="C:nucleus"/>
    <property type="evidence" value="ECO:0007669"/>
    <property type="project" value="TreeGrafter"/>
</dbReference>
<dbReference type="InterPro" id="IPR014780">
    <property type="entry name" value="tRNA_psdUridine_synth_TruB"/>
</dbReference>
<dbReference type="GO" id="GO:0160148">
    <property type="term" value="F:tRNA pseudouridine(55) synthase activity"/>
    <property type="evidence" value="ECO:0007669"/>
    <property type="project" value="UniProtKB-EC"/>
</dbReference>
<accession>A0A6C0HVC9</accession>
<evidence type="ECO:0000256" key="1">
    <source>
        <dbReference type="ARBA" id="ARBA00012787"/>
    </source>
</evidence>
<protein>
    <recommendedName>
        <fullName evidence="1">tRNA pseudouridine(55) synthase</fullName>
        <ecNumber evidence="1">5.4.99.25</ecNumber>
    </recommendedName>
</protein>
<dbReference type="InterPro" id="IPR002501">
    <property type="entry name" value="PsdUridine_synth_N"/>
</dbReference>
<reference evidence="5" key="1">
    <citation type="journal article" date="2020" name="Nature">
        <title>Giant virus diversity and host interactions through global metagenomics.</title>
        <authorList>
            <person name="Schulz F."/>
            <person name="Roux S."/>
            <person name="Paez-Espino D."/>
            <person name="Jungbluth S."/>
            <person name="Walsh D.A."/>
            <person name="Denef V.J."/>
            <person name="McMahon K.D."/>
            <person name="Konstantinidis K.T."/>
            <person name="Eloe-Fadrosh E.A."/>
            <person name="Kyrpides N.C."/>
            <person name="Woyke T."/>
        </authorList>
    </citation>
    <scope>NUCLEOTIDE SEQUENCE</scope>
    <source>
        <strain evidence="5">GVMAG-M-3300023184-177</strain>
    </source>
</reference>
<dbReference type="SUPFAM" id="SSF55120">
    <property type="entry name" value="Pseudouridine synthase"/>
    <property type="match status" value="1"/>
</dbReference>
<feature type="domain" description="Pseudouridine synthase II N-terminal" evidence="4">
    <location>
        <begin position="25"/>
        <end position="162"/>
    </location>
</feature>
<organism evidence="5">
    <name type="scientific">viral metagenome</name>
    <dbReference type="NCBI Taxonomy" id="1070528"/>
    <lineage>
        <taxon>unclassified sequences</taxon>
        <taxon>metagenomes</taxon>
        <taxon>organismal metagenomes</taxon>
    </lineage>
</organism>
<dbReference type="PANTHER" id="PTHR13767">
    <property type="entry name" value="TRNA-PSEUDOURIDINE SYNTHASE"/>
    <property type="match status" value="1"/>
</dbReference>
<keyword evidence="2" id="KW-0819">tRNA processing</keyword>
<evidence type="ECO:0000259" key="4">
    <source>
        <dbReference type="Pfam" id="PF01509"/>
    </source>
</evidence>
<keyword evidence="3" id="KW-0413">Isomerase</keyword>
<dbReference type="GO" id="GO:0006400">
    <property type="term" value="P:tRNA modification"/>
    <property type="evidence" value="ECO:0007669"/>
    <property type="project" value="TreeGrafter"/>
</dbReference>
<dbReference type="InterPro" id="IPR020103">
    <property type="entry name" value="PsdUridine_synth_cat_dom_sf"/>
</dbReference>
<proteinExistence type="predicted"/>
<dbReference type="AlphaFoldDB" id="A0A6C0HVC9"/>
<evidence type="ECO:0000256" key="3">
    <source>
        <dbReference type="ARBA" id="ARBA00023235"/>
    </source>
</evidence>
<dbReference type="PANTHER" id="PTHR13767:SF2">
    <property type="entry name" value="PSEUDOURIDYLATE SYNTHASE TRUB1"/>
    <property type="match status" value="1"/>
</dbReference>
<dbReference type="GO" id="GO:0003723">
    <property type="term" value="F:RNA binding"/>
    <property type="evidence" value="ECO:0007669"/>
    <property type="project" value="InterPro"/>
</dbReference>
<evidence type="ECO:0000256" key="2">
    <source>
        <dbReference type="ARBA" id="ARBA00022694"/>
    </source>
</evidence>
<dbReference type="GO" id="GO:1990481">
    <property type="term" value="P:mRNA pseudouridine synthesis"/>
    <property type="evidence" value="ECO:0007669"/>
    <property type="project" value="TreeGrafter"/>
</dbReference>
<name>A0A6C0HVC9_9ZZZZ</name>
<sequence>MFYIKEAGNTMVQTMDKFKKENNINNKVCYCGRLDPMARGLVLLLVGEDCKKMDQYLSTIKEYEFEILFGLSTDTDDPLGVFDNIHEYNEDNIKYYYEQIKEYLSEKCKNGSFEQKFHNYSSKRVNGIPLWKHNKNEMHHAMHDAMHHVTIYNVEFKEIKKYNFNEWKDNIITTINKIDKKNDFRQDIIINNYNSMNINYNNYNYSIPIKITVSSGFYVRQLVADIKNHFNIAILTFDINRTNIF</sequence>
<evidence type="ECO:0000313" key="5">
    <source>
        <dbReference type="EMBL" id="QHT84671.1"/>
    </source>
</evidence>
<dbReference type="EC" id="5.4.99.25" evidence="1"/>
<dbReference type="Gene3D" id="3.30.2350.10">
    <property type="entry name" value="Pseudouridine synthase"/>
    <property type="match status" value="1"/>
</dbReference>
<dbReference type="Pfam" id="PF01509">
    <property type="entry name" value="TruB_N"/>
    <property type="match status" value="1"/>
</dbReference>
<dbReference type="EMBL" id="MN740022">
    <property type="protein sequence ID" value="QHT84671.1"/>
    <property type="molecule type" value="Genomic_DNA"/>
</dbReference>